<dbReference type="InterPro" id="IPR027417">
    <property type="entry name" value="P-loop_NTPase"/>
</dbReference>
<protein>
    <submittedName>
        <fullName evidence="4 5">Uncharacterized protein</fullName>
    </submittedName>
</protein>
<dbReference type="VEuPathDB" id="FungiDB:MAPG_10024"/>
<evidence type="ECO:0000256" key="3">
    <source>
        <dbReference type="ARBA" id="ARBA00022842"/>
    </source>
</evidence>
<keyword evidence="6" id="KW-1185">Reference proteome</keyword>
<dbReference type="EMBL" id="GL876977">
    <property type="protein sequence ID" value="KLU91506.1"/>
    <property type="molecule type" value="Genomic_DNA"/>
</dbReference>
<dbReference type="InterPro" id="IPR023214">
    <property type="entry name" value="HAD_sf"/>
</dbReference>
<dbReference type="PANTHER" id="PTHR46470">
    <property type="entry name" value="N-ACYLNEURAMINATE-9-PHOSPHATASE"/>
    <property type="match status" value="1"/>
</dbReference>
<dbReference type="STRING" id="644358.A0A0C4EBH6"/>
<evidence type="ECO:0000313" key="6">
    <source>
        <dbReference type="Proteomes" id="UP000011715"/>
    </source>
</evidence>
<name>A0A0C4EBH6_MAGP6</name>
<dbReference type="InterPro" id="IPR036412">
    <property type="entry name" value="HAD-like_sf"/>
</dbReference>
<evidence type="ECO:0000256" key="1">
    <source>
        <dbReference type="ARBA" id="ARBA00022723"/>
    </source>
</evidence>
<dbReference type="OrthoDB" id="1694274at2759"/>
<dbReference type="InterPro" id="IPR023198">
    <property type="entry name" value="PGP-like_dom2"/>
</dbReference>
<dbReference type="SUPFAM" id="SSF52540">
    <property type="entry name" value="P-loop containing nucleoside triphosphate hydrolases"/>
    <property type="match status" value="1"/>
</dbReference>
<dbReference type="Gene3D" id="1.10.150.240">
    <property type="entry name" value="Putative phosphatase, domain 2"/>
    <property type="match status" value="1"/>
</dbReference>
<keyword evidence="2" id="KW-0378">Hydrolase</keyword>
<dbReference type="PANTHER" id="PTHR46470:SF2">
    <property type="entry name" value="GLYCERALDEHYDE 3-PHOSPHATE PHOSPHATASE"/>
    <property type="match status" value="1"/>
</dbReference>
<evidence type="ECO:0000313" key="4">
    <source>
        <dbReference type="EMBL" id="KLU91506.1"/>
    </source>
</evidence>
<dbReference type="GO" id="GO:0016791">
    <property type="term" value="F:phosphatase activity"/>
    <property type="evidence" value="ECO:0007669"/>
    <property type="project" value="TreeGrafter"/>
</dbReference>
<dbReference type="Proteomes" id="UP000011715">
    <property type="component" value="Unassembled WGS sequence"/>
</dbReference>
<reference evidence="4" key="3">
    <citation type="submission" date="2011-03" db="EMBL/GenBank/DDBJ databases">
        <title>Annotation of Magnaporthe poae ATCC 64411.</title>
        <authorList>
            <person name="Ma L.-J."/>
            <person name="Dead R."/>
            <person name="Young S.K."/>
            <person name="Zeng Q."/>
            <person name="Gargeya S."/>
            <person name="Fitzgerald M."/>
            <person name="Haas B."/>
            <person name="Abouelleil A."/>
            <person name="Alvarado L."/>
            <person name="Arachchi H.M."/>
            <person name="Berlin A."/>
            <person name="Brown A."/>
            <person name="Chapman S.B."/>
            <person name="Chen Z."/>
            <person name="Dunbar C."/>
            <person name="Freedman E."/>
            <person name="Gearin G."/>
            <person name="Gellesch M."/>
            <person name="Goldberg J."/>
            <person name="Griggs A."/>
            <person name="Gujja S."/>
            <person name="Heiman D."/>
            <person name="Howarth C."/>
            <person name="Larson L."/>
            <person name="Lui A."/>
            <person name="MacDonald P.J.P."/>
            <person name="Mehta T."/>
            <person name="Montmayeur A."/>
            <person name="Murphy C."/>
            <person name="Neiman D."/>
            <person name="Pearson M."/>
            <person name="Priest M."/>
            <person name="Roberts A."/>
            <person name="Saif S."/>
            <person name="Shea T."/>
            <person name="Shenoy N."/>
            <person name="Sisk P."/>
            <person name="Stolte C."/>
            <person name="Sykes S."/>
            <person name="Yandava C."/>
            <person name="Wortman J."/>
            <person name="Nusbaum C."/>
            <person name="Birren B."/>
        </authorList>
    </citation>
    <scope>NUCLEOTIDE SEQUENCE</scope>
    <source>
        <strain evidence="4">ATCC 64411</strain>
    </source>
</reference>
<dbReference type="Gene3D" id="3.40.50.1000">
    <property type="entry name" value="HAD superfamily/HAD-like"/>
    <property type="match status" value="1"/>
</dbReference>
<reference evidence="6" key="2">
    <citation type="submission" date="2010-05" db="EMBL/GenBank/DDBJ databases">
        <title>The genome sequence of Magnaporthe poae strain ATCC 64411.</title>
        <authorList>
            <person name="Ma L.-J."/>
            <person name="Dead R."/>
            <person name="Young S."/>
            <person name="Zeng Q."/>
            <person name="Koehrsen M."/>
            <person name="Alvarado L."/>
            <person name="Berlin A."/>
            <person name="Chapman S.B."/>
            <person name="Chen Z."/>
            <person name="Freedman E."/>
            <person name="Gellesch M."/>
            <person name="Goldberg J."/>
            <person name="Griggs A."/>
            <person name="Gujja S."/>
            <person name="Heilman E.R."/>
            <person name="Heiman D."/>
            <person name="Hepburn T."/>
            <person name="Howarth C."/>
            <person name="Jen D."/>
            <person name="Larson L."/>
            <person name="Mehta T."/>
            <person name="Neiman D."/>
            <person name="Pearson M."/>
            <person name="Roberts A."/>
            <person name="Saif S."/>
            <person name="Shea T."/>
            <person name="Shenoy N."/>
            <person name="Sisk P."/>
            <person name="Stolte C."/>
            <person name="Sykes S."/>
            <person name="Walk T."/>
            <person name="White J."/>
            <person name="Yandava C."/>
            <person name="Haas B."/>
            <person name="Nusbaum C."/>
            <person name="Birren B."/>
        </authorList>
    </citation>
    <scope>NUCLEOTIDE SEQUENCE [LARGE SCALE GENOMIC DNA]</scope>
    <source>
        <strain evidence="6">ATCC 64411 / 73-15</strain>
    </source>
</reference>
<dbReference type="InterPro" id="IPR051400">
    <property type="entry name" value="HAD-like_hydrolase"/>
</dbReference>
<dbReference type="SUPFAM" id="SSF56784">
    <property type="entry name" value="HAD-like"/>
    <property type="match status" value="1"/>
</dbReference>
<reference evidence="4" key="1">
    <citation type="submission" date="2010-05" db="EMBL/GenBank/DDBJ databases">
        <title>The Genome Sequence of Magnaporthe poae strain ATCC 64411.</title>
        <authorList>
            <consortium name="The Broad Institute Genome Sequencing Platform"/>
            <consortium name="Broad Institute Genome Sequencing Center for Infectious Disease"/>
            <person name="Ma L.-J."/>
            <person name="Dead R."/>
            <person name="Young S."/>
            <person name="Zeng Q."/>
            <person name="Koehrsen M."/>
            <person name="Alvarado L."/>
            <person name="Berlin A."/>
            <person name="Chapman S.B."/>
            <person name="Chen Z."/>
            <person name="Freedman E."/>
            <person name="Gellesch M."/>
            <person name="Goldberg J."/>
            <person name="Griggs A."/>
            <person name="Gujja S."/>
            <person name="Heilman E.R."/>
            <person name="Heiman D."/>
            <person name="Hepburn T."/>
            <person name="Howarth C."/>
            <person name="Jen D."/>
            <person name="Larson L."/>
            <person name="Mehta T."/>
            <person name="Neiman D."/>
            <person name="Pearson M."/>
            <person name="Roberts A."/>
            <person name="Saif S."/>
            <person name="Shea T."/>
            <person name="Shenoy N."/>
            <person name="Sisk P."/>
            <person name="Stolte C."/>
            <person name="Sykes S."/>
            <person name="Walk T."/>
            <person name="White J."/>
            <person name="Yandava C."/>
            <person name="Haas B."/>
            <person name="Nusbaum C."/>
            <person name="Birren B."/>
        </authorList>
    </citation>
    <scope>NUCLEOTIDE SEQUENCE</scope>
    <source>
        <strain evidence="4">ATCC 64411</strain>
    </source>
</reference>
<dbReference type="OMA" id="FFICYRS"/>
<gene>
    <name evidence="4" type="ORF">MAPG_10024</name>
</gene>
<proteinExistence type="predicted"/>
<evidence type="ECO:0000256" key="2">
    <source>
        <dbReference type="ARBA" id="ARBA00022801"/>
    </source>
</evidence>
<dbReference type="SFLD" id="SFLDG01129">
    <property type="entry name" value="C1.5:_HAD__Beta-PGM__Phosphata"/>
    <property type="match status" value="1"/>
</dbReference>
<keyword evidence="3" id="KW-0460">Magnesium</keyword>
<evidence type="ECO:0000313" key="5">
    <source>
        <dbReference type="EnsemblFungi" id="MAPG_10024T0"/>
    </source>
</evidence>
<reference evidence="5" key="5">
    <citation type="submission" date="2015-06" db="UniProtKB">
        <authorList>
            <consortium name="EnsemblFungi"/>
        </authorList>
    </citation>
    <scope>IDENTIFICATION</scope>
    <source>
        <strain evidence="5">ATCC 64411</strain>
    </source>
</reference>
<dbReference type="EMBL" id="ADBL01002571">
    <property type="status" value="NOT_ANNOTATED_CDS"/>
    <property type="molecule type" value="Genomic_DNA"/>
</dbReference>
<dbReference type="CDD" id="cd01427">
    <property type="entry name" value="HAD_like"/>
    <property type="match status" value="1"/>
</dbReference>
<dbReference type="Gene3D" id="3.40.50.300">
    <property type="entry name" value="P-loop containing nucleotide triphosphate hydrolases"/>
    <property type="match status" value="1"/>
</dbReference>
<dbReference type="SFLD" id="SFLDS00003">
    <property type="entry name" value="Haloacid_Dehalogenase"/>
    <property type="match status" value="1"/>
</dbReference>
<sequence>MEDATQPPRQAPEIRFLVACPRSGSTLLMRVFAESSDCAVTSRLILMGKAGSSGPFRPDYSVLEDPNSHDVFLKALDSGKRFLISKEELGNSGNKRECLYDVCPTPAAYAMTRPVFLIRDPVRVFDSWKNAGWTDMQSLVDCYTNMFQMLDRAPSHATSCLLYEKLVQDPQMELETICARWGLPFHKDMLGFKKPFGSSFIFSSDRERTVYCEEKPLGLFKTVETSSSIVPDVPLHGLLSNDEKTRIEDQLGRLYLRCWRDDAQRLRAILLEKTWVGFDLDDTLHEFRHASSVATATVFASITERHGVPAPALRQEYSKILRKGTANAFSDGKTSFDYRRERFSSLLGHFSLPHDAEFMNSLLASYEAALVASFELKCGALSLLSTVKNLGKKIVVITEGPQDAQERTVEALGIAGHVDFLATTNRFGVSKVDGLFGKVLQHLGVYPSDVAYVGDNYERDVAPAMAEGIFSIHLAEAKNVSLASFPPQVNTLKKLQMILSG</sequence>
<dbReference type="AlphaFoldDB" id="A0A0C4EBH6"/>
<reference evidence="5" key="4">
    <citation type="journal article" date="2015" name="G3 (Bethesda)">
        <title>Genome sequences of three phytopathogenic species of the Magnaporthaceae family of fungi.</title>
        <authorList>
            <person name="Okagaki L.H."/>
            <person name="Nunes C.C."/>
            <person name="Sailsbery J."/>
            <person name="Clay B."/>
            <person name="Brown D."/>
            <person name="John T."/>
            <person name="Oh Y."/>
            <person name="Young N."/>
            <person name="Fitzgerald M."/>
            <person name="Haas B.J."/>
            <person name="Zeng Q."/>
            <person name="Young S."/>
            <person name="Adiconis X."/>
            <person name="Fan L."/>
            <person name="Levin J.Z."/>
            <person name="Mitchell T.K."/>
            <person name="Okubara P.A."/>
            <person name="Farman M.L."/>
            <person name="Kohn L.M."/>
            <person name="Birren B."/>
            <person name="Ma L.-J."/>
            <person name="Dean R.A."/>
        </authorList>
    </citation>
    <scope>NUCLEOTIDE SEQUENCE</scope>
    <source>
        <strain evidence="5">ATCC 64411 / 73-15</strain>
    </source>
</reference>
<organism evidence="5 6">
    <name type="scientific">Magnaporthiopsis poae (strain ATCC 64411 / 73-15)</name>
    <name type="common">Kentucky bluegrass fungus</name>
    <name type="synonym">Magnaporthe poae</name>
    <dbReference type="NCBI Taxonomy" id="644358"/>
    <lineage>
        <taxon>Eukaryota</taxon>
        <taxon>Fungi</taxon>
        <taxon>Dikarya</taxon>
        <taxon>Ascomycota</taxon>
        <taxon>Pezizomycotina</taxon>
        <taxon>Sordariomycetes</taxon>
        <taxon>Sordariomycetidae</taxon>
        <taxon>Magnaporthales</taxon>
        <taxon>Magnaporthaceae</taxon>
        <taxon>Magnaporthiopsis</taxon>
    </lineage>
</organism>
<dbReference type="EnsemblFungi" id="MAPG_10024T0">
    <property type="protein sequence ID" value="MAPG_10024T0"/>
    <property type="gene ID" value="MAPG_10024"/>
</dbReference>
<keyword evidence="1" id="KW-0479">Metal-binding</keyword>
<dbReference type="eggNOG" id="ENOG502SNYU">
    <property type="taxonomic scope" value="Eukaryota"/>
</dbReference>
<dbReference type="GO" id="GO:0046872">
    <property type="term" value="F:metal ion binding"/>
    <property type="evidence" value="ECO:0007669"/>
    <property type="project" value="UniProtKB-KW"/>
</dbReference>
<dbReference type="Pfam" id="PF00702">
    <property type="entry name" value="Hydrolase"/>
    <property type="match status" value="1"/>
</dbReference>
<accession>A0A0C4EBH6</accession>